<reference evidence="7" key="1">
    <citation type="journal article" date="2012" name="Nature">
        <title>The tomato genome sequence provides insights into fleshy fruit evolution.</title>
        <authorList>
            <consortium name="Tomato Genome Consortium"/>
        </authorList>
    </citation>
    <scope>NUCLEOTIDE SEQUENCE [LARGE SCALE GENOMIC DNA]</scope>
    <source>
        <strain evidence="7">cv. Heinz 1706</strain>
    </source>
</reference>
<dbReference type="GO" id="GO:0003677">
    <property type="term" value="F:DNA binding"/>
    <property type="evidence" value="ECO:0007669"/>
    <property type="project" value="InterPro"/>
</dbReference>
<keyword evidence="4" id="KW-0548">Nucleotidyltransferase</keyword>
<proteinExistence type="predicted"/>
<evidence type="ECO:0000256" key="3">
    <source>
        <dbReference type="ARBA" id="ARBA00022679"/>
    </source>
</evidence>
<evidence type="ECO:0000259" key="6">
    <source>
        <dbReference type="SMART" id="SM00663"/>
    </source>
</evidence>
<dbReference type="InterPro" id="IPR000722">
    <property type="entry name" value="RNA_pol_asu"/>
</dbReference>
<dbReference type="Pfam" id="PF00623">
    <property type="entry name" value="RNA_pol_Rpb1_2"/>
    <property type="match status" value="1"/>
</dbReference>
<feature type="domain" description="RNA polymerase N-terminal" evidence="6">
    <location>
        <begin position="1"/>
        <end position="129"/>
    </location>
</feature>
<dbReference type="SUPFAM" id="SSF64484">
    <property type="entry name" value="beta and beta-prime subunits of DNA dependent RNA-polymerase"/>
    <property type="match status" value="1"/>
</dbReference>
<dbReference type="SMART" id="SM00663">
    <property type="entry name" value="RPOLA_N"/>
    <property type="match status" value="1"/>
</dbReference>
<dbReference type="PaxDb" id="4081-Solyc07g021220.1.1"/>
<keyword evidence="2" id="KW-0240">DNA-directed RNA polymerase</keyword>
<dbReference type="EnsemblPlants" id="Solyc07g021220.2.1">
    <property type="protein sequence ID" value="Solyc07g021220.2.1"/>
    <property type="gene ID" value="Solyc07g021220.2"/>
</dbReference>
<evidence type="ECO:0000256" key="5">
    <source>
        <dbReference type="ARBA" id="ARBA00023163"/>
    </source>
</evidence>
<dbReference type="EC" id="2.7.7.6" evidence="1"/>
<dbReference type="Gramene" id="Solyc07g021220.2.1">
    <property type="protein sequence ID" value="Solyc07g021220.2.1"/>
    <property type="gene ID" value="Solyc07g021220.2"/>
</dbReference>
<reference evidence="7" key="2">
    <citation type="submission" date="2019-01" db="UniProtKB">
        <authorList>
            <consortium name="EnsemblPlants"/>
        </authorList>
    </citation>
    <scope>IDENTIFICATION</scope>
    <source>
        <strain evidence="7">cv. Heinz 1706</strain>
    </source>
</reference>
<dbReference type="InterPro" id="IPR006592">
    <property type="entry name" value="RNA_pol_N"/>
</dbReference>
<protein>
    <recommendedName>
        <fullName evidence="1">DNA-directed RNA polymerase</fullName>
        <ecNumber evidence="1">2.7.7.6</ecNumber>
    </recommendedName>
</protein>
<keyword evidence="3" id="KW-0808">Transferase</keyword>
<dbReference type="Gene3D" id="2.40.40.20">
    <property type="match status" value="1"/>
</dbReference>
<dbReference type="GO" id="GO:0006351">
    <property type="term" value="P:DNA-templated transcription"/>
    <property type="evidence" value="ECO:0007669"/>
    <property type="project" value="InterPro"/>
</dbReference>
<dbReference type="Proteomes" id="UP000004994">
    <property type="component" value="Chromosome 7"/>
</dbReference>
<dbReference type="STRING" id="4081.A0A3Q7H6U5"/>
<name>A0A3Q7H6U5_SOLLC</name>
<dbReference type="GO" id="GO:0003899">
    <property type="term" value="F:DNA-directed RNA polymerase activity"/>
    <property type="evidence" value="ECO:0007669"/>
    <property type="project" value="UniProtKB-EC"/>
</dbReference>
<evidence type="ECO:0000313" key="7">
    <source>
        <dbReference type="EnsemblPlants" id="Solyc07g021220.2.1"/>
    </source>
</evidence>
<keyword evidence="8" id="KW-1185">Reference proteome</keyword>
<evidence type="ECO:0000256" key="4">
    <source>
        <dbReference type="ARBA" id="ARBA00022695"/>
    </source>
</evidence>
<sequence length="205" mass="23553">MPGELVMCQEKLVQQAVDTLLDNGIQGQTMRDGYNKVYKSFSYVIEGKKENFVRLYLCWGAIWVHPLVYKGFNADFGGDKRVVHVYLSLEAQVEAHLLMFSHIHSMSLAIRDPISVQTQDILIRLYVLMSGNHRGICVNGYNPCNRRNYQNQNKSENKIEEAIHEFFGPIHMLPNFMIPWKMQSDVWGNVSDQEVVTHITGGNFT</sequence>
<dbReference type="GO" id="GO:0000428">
    <property type="term" value="C:DNA-directed RNA polymerase complex"/>
    <property type="evidence" value="ECO:0007669"/>
    <property type="project" value="UniProtKB-KW"/>
</dbReference>
<evidence type="ECO:0000313" key="8">
    <source>
        <dbReference type="Proteomes" id="UP000004994"/>
    </source>
</evidence>
<accession>A0A3Q7H6U5</accession>
<keyword evidence="5" id="KW-0804">Transcription</keyword>
<evidence type="ECO:0000256" key="2">
    <source>
        <dbReference type="ARBA" id="ARBA00022478"/>
    </source>
</evidence>
<organism evidence="7">
    <name type="scientific">Solanum lycopersicum</name>
    <name type="common">Tomato</name>
    <name type="synonym">Lycopersicon esculentum</name>
    <dbReference type="NCBI Taxonomy" id="4081"/>
    <lineage>
        <taxon>Eukaryota</taxon>
        <taxon>Viridiplantae</taxon>
        <taxon>Streptophyta</taxon>
        <taxon>Embryophyta</taxon>
        <taxon>Tracheophyta</taxon>
        <taxon>Spermatophyta</taxon>
        <taxon>Magnoliopsida</taxon>
        <taxon>eudicotyledons</taxon>
        <taxon>Gunneridae</taxon>
        <taxon>Pentapetalae</taxon>
        <taxon>asterids</taxon>
        <taxon>lamiids</taxon>
        <taxon>Solanales</taxon>
        <taxon>Solanaceae</taxon>
        <taxon>Solanoideae</taxon>
        <taxon>Solaneae</taxon>
        <taxon>Solanum</taxon>
        <taxon>Solanum subgen. Lycopersicon</taxon>
    </lineage>
</organism>
<dbReference type="InParanoid" id="A0A3Q7H6U5"/>
<evidence type="ECO:0000256" key="1">
    <source>
        <dbReference type="ARBA" id="ARBA00012418"/>
    </source>
</evidence>
<dbReference type="AlphaFoldDB" id="A0A3Q7H6U5"/>